<feature type="transmembrane region" description="Helical" evidence="1">
    <location>
        <begin position="102"/>
        <end position="121"/>
    </location>
</feature>
<evidence type="ECO:0008006" key="4">
    <source>
        <dbReference type="Google" id="ProtNLM"/>
    </source>
</evidence>
<sequence>MFFVFAGWVVCLGALGHVTNECRENTSEWKEGTGDEGILFFVFAGWVVCLGALGHVTNECRENTSEWKEGTGDEGILFRWSEPKNEDDEREYTCGINFSLDWWIIAFQFFMIIFGYLGVFVEFFHTKSTMGDLFAIATTLFTVFTSQYVRAGYMFSAGEHDDNTVAQGFKTAAAGGIVVCICNYIFMFMFGSEEQSEGAASAENKA</sequence>
<dbReference type="AlphaFoldDB" id="A0A7S3R0Q7"/>
<gene>
    <name evidence="3" type="ORF">DTER00134_LOCUS13718</name>
</gene>
<evidence type="ECO:0000256" key="2">
    <source>
        <dbReference type="SAM" id="SignalP"/>
    </source>
</evidence>
<name>A0A7S3R0Q7_DUNTE</name>
<dbReference type="EMBL" id="HBIP01022904">
    <property type="protein sequence ID" value="CAE0498645.1"/>
    <property type="molecule type" value="Transcribed_RNA"/>
</dbReference>
<keyword evidence="1" id="KW-1133">Transmembrane helix</keyword>
<protein>
    <recommendedName>
        <fullName evidence="4">MARVEL domain-containing protein</fullName>
    </recommendedName>
</protein>
<feature type="chain" id="PRO_5031203987" description="MARVEL domain-containing protein" evidence="2">
    <location>
        <begin position="17"/>
        <end position="206"/>
    </location>
</feature>
<feature type="transmembrane region" description="Helical" evidence="1">
    <location>
        <begin position="171"/>
        <end position="190"/>
    </location>
</feature>
<keyword evidence="1" id="KW-0472">Membrane</keyword>
<keyword evidence="2" id="KW-0732">Signal</keyword>
<keyword evidence="1" id="KW-0812">Transmembrane</keyword>
<evidence type="ECO:0000313" key="3">
    <source>
        <dbReference type="EMBL" id="CAE0498645.1"/>
    </source>
</evidence>
<proteinExistence type="predicted"/>
<feature type="transmembrane region" description="Helical" evidence="1">
    <location>
        <begin position="133"/>
        <end position="151"/>
    </location>
</feature>
<reference evidence="3" key="1">
    <citation type="submission" date="2021-01" db="EMBL/GenBank/DDBJ databases">
        <authorList>
            <person name="Corre E."/>
            <person name="Pelletier E."/>
            <person name="Niang G."/>
            <person name="Scheremetjew M."/>
            <person name="Finn R."/>
            <person name="Kale V."/>
            <person name="Holt S."/>
            <person name="Cochrane G."/>
            <person name="Meng A."/>
            <person name="Brown T."/>
            <person name="Cohen L."/>
        </authorList>
    </citation>
    <scope>NUCLEOTIDE SEQUENCE</scope>
    <source>
        <strain evidence="3">CCMP1320</strain>
    </source>
</reference>
<accession>A0A7S3R0Q7</accession>
<feature type="signal peptide" evidence="2">
    <location>
        <begin position="1"/>
        <end position="16"/>
    </location>
</feature>
<organism evidence="3">
    <name type="scientific">Dunaliella tertiolecta</name>
    <name type="common">Green alga</name>
    <dbReference type="NCBI Taxonomy" id="3047"/>
    <lineage>
        <taxon>Eukaryota</taxon>
        <taxon>Viridiplantae</taxon>
        <taxon>Chlorophyta</taxon>
        <taxon>core chlorophytes</taxon>
        <taxon>Chlorophyceae</taxon>
        <taxon>CS clade</taxon>
        <taxon>Chlamydomonadales</taxon>
        <taxon>Dunaliellaceae</taxon>
        <taxon>Dunaliella</taxon>
    </lineage>
</organism>
<evidence type="ECO:0000256" key="1">
    <source>
        <dbReference type="SAM" id="Phobius"/>
    </source>
</evidence>